<keyword evidence="2" id="KW-1185">Reference proteome</keyword>
<proteinExistence type="predicted"/>
<reference evidence="1" key="1">
    <citation type="submission" date="2023-02" db="EMBL/GenBank/DDBJ databases">
        <title>Colletotrichum kahawae CIFC_Que2 genome sequencing and assembly.</title>
        <authorList>
            <person name="Baroncelli R."/>
        </authorList>
    </citation>
    <scope>NUCLEOTIDE SEQUENCE</scope>
    <source>
        <strain evidence="1">CIFC_Que2</strain>
    </source>
</reference>
<protein>
    <submittedName>
        <fullName evidence="1">Uncharacterized protein</fullName>
    </submittedName>
</protein>
<evidence type="ECO:0000313" key="2">
    <source>
        <dbReference type="Proteomes" id="UP001281614"/>
    </source>
</evidence>
<organism evidence="1 2">
    <name type="scientific">Colletotrichum kahawae</name>
    <name type="common">Coffee berry disease fungus</name>
    <dbReference type="NCBI Taxonomy" id="34407"/>
    <lineage>
        <taxon>Eukaryota</taxon>
        <taxon>Fungi</taxon>
        <taxon>Dikarya</taxon>
        <taxon>Ascomycota</taxon>
        <taxon>Pezizomycotina</taxon>
        <taxon>Sordariomycetes</taxon>
        <taxon>Hypocreomycetidae</taxon>
        <taxon>Glomerellales</taxon>
        <taxon>Glomerellaceae</taxon>
        <taxon>Colletotrichum</taxon>
        <taxon>Colletotrichum gloeosporioides species complex</taxon>
    </lineage>
</organism>
<gene>
    <name evidence="1" type="ORF">CKAH01_02211</name>
</gene>
<sequence>MTTPTTITRHASRNCTRQLLSPTTQSVSFTGTSTFTLRIGTMGLGVMTMIRHALPAALMRI</sequence>
<dbReference type="Proteomes" id="UP001281614">
    <property type="component" value="Unassembled WGS sequence"/>
</dbReference>
<accession>A0AAD9Y231</accession>
<name>A0AAD9Y231_COLKA</name>
<comment type="caution">
    <text evidence="1">The sequence shown here is derived from an EMBL/GenBank/DDBJ whole genome shotgun (WGS) entry which is preliminary data.</text>
</comment>
<dbReference type="EMBL" id="VYYT01000554">
    <property type="protein sequence ID" value="KAK2732265.1"/>
    <property type="molecule type" value="Genomic_DNA"/>
</dbReference>
<dbReference type="AlphaFoldDB" id="A0AAD9Y231"/>
<evidence type="ECO:0000313" key="1">
    <source>
        <dbReference type="EMBL" id="KAK2732265.1"/>
    </source>
</evidence>